<evidence type="ECO:0000313" key="3">
    <source>
        <dbReference type="Proteomes" id="UP000739538"/>
    </source>
</evidence>
<keyword evidence="1" id="KW-0472">Membrane</keyword>
<keyword evidence="1" id="KW-1133">Transmembrane helix</keyword>
<evidence type="ECO:0000256" key="1">
    <source>
        <dbReference type="SAM" id="Phobius"/>
    </source>
</evidence>
<dbReference type="Proteomes" id="UP000739538">
    <property type="component" value="Unassembled WGS sequence"/>
</dbReference>
<dbReference type="EMBL" id="JAGQHS010000288">
    <property type="protein sequence ID" value="MCA9759218.1"/>
    <property type="molecule type" value="Genomic_DNA"/>
</dbReference>
<keyword evidence="1" id="KW-0812">Transmembrane</keyword>
<feature type="transmembrane region" description="Helical" evidence="1">
    <location>
        <begin position="27"/>
        <end position="48"/>
    </location>
</feature>
<comment type="caution">
    <text evidence="2">The sequence shown here is derived from an EMBL/GenBank/DDBJ whole genome shotgun (WGS) entry which is preliminary data.</text>
</comment>
<reference evidence="2" key="1">
    <citation type="submission" date="2020-04" db="EMBL/GenBank/DDBJ databases">
        <authorList>
            <person name="Zhang T."/>
        </authorList>
    </citation>
    <scope>NUCLEOTIDE SEQUENCE</scope>
    <source>
        <strain evidence="2">HKST-UBA02</strain>
    </source>
</reference>
<gene>
    <name evidence="2" type="ORF">KDA27_25715</name>
</gene>
<proteinExistence type="predicted"/>
<organism evidence="2 3">
    <name type="scientific">Eiseniibacteriota bacterium</name>
    <dbReference type="NCBI Taxonomy" id="2212470"/>
    <lineage>
        <taxon>Bacteria</taxon>
        <taxon>Candidatus Eiseniibacteriota</taxon>
    </lineage>
</organism>
<evidence type="ECO:0000313" key="2">
    <source>
        <dbReference type="EMBL" id="MCA9759218.1"/>
    </source>
</evidence>
<reference evidence="2" key="2">
    <citation type="journal article" date="2021" name="Microbiome">
        <title>Successional dynamics and alternative stable states in a saline activated sludge microbial community over 9 years.</title>
        <authorList>
            <person name="Wang Y."/>
            <person name="Ye J."/>
            <person name="Ju F."/>
            <person name="Liu L."/>
            <person name="Boyd J.A."/>
            <person name="Deng Y."/>
            <person name="Parks D.H."/>
            <person name="Jiang X."/>
            <person name="Yin X."/>
            <person name="Woodcroft B.J."/>
            <person name="Tyson G.W."/>
            <person name="Hugenholtz P."/>
            <person name="Polz M.F."/>
            <person name="Zhang T."/>
        </authorList>
    </citation>
    <scope>NUCLEOTIDE SEQUENCE</scope>
    <source>
        <strain evidence="2">HKST-UBA02</strain>
    </source>
</reference>
<dbReference type="AlphaFoldDB" id="A0A956SI67"/>
<accession>A0A956SI67</accession>
<protein>
    <submittedName>
        <fullName evidence="2">Uncharacterized protein</fullName>
    </submittedName>
</protein>
<sequence>MSNQIETTEPVITKTQFTRPSWAQRHAGTVMLLALGGMFLVVIVVEALRR</sequence>
<name>A0A956SI67_UNCEI</name>